<dbReference type="SUPFAM" id="SSF52058">
    <property type="entry name" value="L domain-like"/>
    <property type="match status" value="1"/>
</dbReference>
<evidence type="ECO:0000313" key="1">
    <source>
        <dbReference type="EMBL" id="RSM13174.1"/>
    </source>
</evidence>
<dbReference type="EMBL" id="NKCK01000011">
    <property type="protein sequence ID" value="RSM13174.1"/>
    <property type="molecule type" value="Genomic_DNA"/>
</dbReference>
<sequence>MFLWNASTQTSLDTAATVSVSSLAHISPRNPYYYNTDAPRSPTWVFNRLPPEILFHICELFCDHCHGSWYENGPPSELFHLEDPYTSLRALSLVCKSIGYIAQRVLHHHFGYTRASKEPMAKLCRTISSNPELARELRWADLTWWCTGSTVPKDIVGGWLPETINKLSPYLLNGGEGISDDDLLTAIILLQAPNLERLEDNRERLVSAFDRLNHDAVIRDHALPPNLKQLSLGRFVNAAYYRFESVAVDLSWEGLGGFINTFKKLESLIIHCPLASGVDERLSFQSLRALRLHGFKLPLKDFENLISRIPNLETFGFTRQSFSNVYMPEHPTGPEILGVLAKRNDTLRRLELHISCTHEDVTALKELTNLEELKMGLGASHRNDHSRGMPIGKQYFKSIMPPSLRKLHLLVYKTVTFEEASDALITYISSTYRQSPNDQRLQKVHINLSWHRRDWAAWQEDTLQRGCQLWAKNGTLVFGK</sequence>
<dbReference type="InterPro" id="IPR032675">
    <property type="entry name" value="LRR_dom_sf"/>
</dbReference>
<keyword evidence="2" id="KW-1185">Reference proteome</keyword>
<organism evidence="1 2">
    <name type="scientific">Fusarium oligoseptatum</name>
    <dbReference type="NCBI Taxonomy" id="2604345"/>
    <lineage>
        <taxon>Eukaryota</taxon>
        <taxon>Fungi</taxon>
        <taxon>Dikarya</taxon>
        <taxon>Ascomycota</taxon>
        <taxon>Pezizomycotina</taxon>
        <taxon>Sordariomycetes</taxon>
        <taxon>Hypocreomycetidae</taxon>
        <taxon>Hypocreales</taxon>
        <taxon>Nectriaceae</taxon>
        <taxon>Fusarium</taxon>
        <taxon>Fusarium solani species complex</taxon>
    </lineage>
</organism>
<proteinExistence type="predicted"/>
<protein>
    <recommendedName>
        <fullName evidence="3">F-box domain-containing protein</fullName>
    </recommendedName>
</protein>
<dbReference type="Proteomes" id="UP000287144">
    <property type="component" value="Unassembled WGS sequence"/>
</dbReference>
<evidence type="ECO:0000313" key="2">
    <source>
        <dbReference type="Proteomes" id="UP000287144"/>
    </source>
</evidence>
<gene>
    <name evidence="1" type="ORF">CEP52_002129</name>
</gene>
<name>A0A428UFX2_9HYPO</name>
<dbReference type="Gene3D" id="3.80.10.10">
    <property type="entry name" value="Ribonuclease Inhibitor"/>
    <property type="match status" value="1"/>
</dbReference>
<evidence type="ECO:0008006" key="3">
    <source>
        <dbReference type="Google" id="ProtNLM"/>
    </source>
</evidence>
<accession>A0A428UFX2</accession>
<reference evidence="1 2" key="1">
    <citation type="submission" date="2017-06" db="EMBL/GenBank/DDBJ databases">
        <title>Comparative genomic analysis of Ambrosia Fusariam Clade fungi.</title>
        <authorList>
            <person name="Stajich J.E."/>
            <person name="Carrillo J."/>
            <person name="Kijimoto T."/>
            <person name="Eskalen A."/>
            <person name="O'Donnell K."/>
            <person name="Kasson M."/>
        </authorList>
    </citation>
    <scope>NUCLEOTIDE SEQUENCE [LARGE SCALE GENOMIC DNA]</scope>
    <source>
        <strain evidence="1 2">NRRL62579</strain>
    </source>
</reference>
<dbReference type="AlphaFoldDB" id="A0A428UFX2"/>
<comment type="caution">
    <text evidence="1">The sequence shown here is derived from an EMBL/GenBank/DDBJ whole genome shotgun (WGS) entry which is preliminary data.</text>
</comment>